<dbReference type="AlphaFoldDB" id="A0A8C3UH45"/>
<evidence type="ECO:0000256" key="9">
    <source>
        <dbReference type="ARBA" id="ARBA00029480"/>
    </source>
</evidence>
<dbReference type="PANTHER" id="PTHR23335:SF9">
    <property type="entry name" value="CALMODULIN-BINDING TRANSCRIPTION ACTIVATOR 2"/>
    <property type="match status" value="1"/>
</dbReference>
<feature type="region of interest" description="Disordered" evidence="10">
    <location>
        <begin position="1"/>
        <end position="33"/>
    </location>
</feature>
<dbReference type="InterPro" id="IPR013783">
    <property type="entry name" value="Ig-like_fold"/>
</dbReference>
<dbReference type="Pfam" id="PF03859">
    <property type="entry name" value="CG-1"/>
    <property type="match status" value="1"/>
</dbReference>
<evidence type="ECO:0000256" key="1">
    <source>
        <dbReference type="ARBA" id="ARBA00004123"/>
    </source>
</evidence>
<dbReference type="GO" id="GO:0005634">
    <property type="term" value="C:nucleus"/>
    <property type="evidence" value="ECO:0007669"/>
    <property type="project" value="UniProtKB-SubCell"/>
</dbReference>
<feature type="compositionally biased region" description="Low complexity" evidence="10">
    <location>
        <begin position="861"/>
        <end position="880"/>
    </location>
</feature>
<dbReference type="SUPFAM" id="SSF48403">
    <property type="entry name" value="Ankyrin repeat"/>
    <property type="match status" value="1"/>
</dbReference>
<keyword evidence="5" id="KW-0040">ANK repeat</keyword>
<evidence type="ECO:0000256" key="3">
    <source>
        <dbReference type="ARBA" id="ARBA00022737"/>
    </source>
</evidence>
<dbReference type="Gene3D" id="2.60.40.10">
    <property type="entry name" value="Immunoglobulins"/>
    <property type="match status" value="1"/>
</dbReference>
<feature type="region of interest" description="Disordered" evidence="10">
    <location>
        <begin position="339"/>
        <end position="387"/>
    </location>
</feature>
<evidence type="ECO:0000259" key="11">
    <source>
        <dbReference type="PROSITE" id="PS51437"/>
    </source>
</evidence>
<feature type="region of interest" description="Disordered" evidence="10">
    <location>
        <begin position="850"/>
        <end position="914"/>
    </location>
</feature>
<dbReference type="InterPro" id="IPR014756">
    <property type="entry name" value="Ig_E-set"/>
</dbReference>
<keyword evidence="7" id="KW-0804">Transcription</keyword>
<keyword evidence="3" id="KW-0677">Repeat</keyword>
<feature type="region of interest" description="Disordered" evidence="10">
    <location>
        <begin position="403"/>
        <end position="558"/>
    </location>
</feature>
<keyword evidence="8" id="KW-0539">Nucleus</keyword>
<dbReference type="GO" id="GO:0006357">
    <property type="term" value="P:regulation of transcription by RNA polymerase II"/>
    <property type="evidence" value="ECO:0007669"/>
    <property type="project" value="TreeGrafter"/>
</dbReference>
<name>A0A8C3UH45_CATUS</name>
<dbReference type="SMART" id="SM01076">
    <property type="entry name" value="CG-1"/>
    <property type="match status" value="1"/>
</dbReference>
<feature type="domain" description="CG-1" evidence="11">
    <location>
        <begin position="106"/>
        <end position="231"/>
    </location>
</feature>
<sequence length="1183" mass="127250">MSAQMSRPPQGAAALEHQRGGRGSQEGMWGHGNGAWDTRGMWGHGNGAWDTRGMWGHGNGAWDTRGMFRRRWEGMWGRREGALKAHRSGVGWGWGSQEDRGWHSMWGRGDRGHKRATCPPQEIASYLITFEKHDEWLSCSPKTRPQNGSVILYNRKKVKYRKDGYCWKKRKDGKTTREDHMKLKVQGVECLYGCYVHSSIVPTFHRRCYWLLQNPDIVLVHYLNVPAMEECGRPCAPPLCSPPLCAGAPPLCAAAADPREWLKWSQEELVAQLRPMFHGVKWGCGNGGTPPGLSLEQLVQHVLERHQARLPPRTHACLCAGGLGTPGHKCGSTKHRIISPKVERGGGGDAPGDPPKPAPSSPDTTQPSPGLGGGTAPAEGPRAPPFPPAAGLPLLVVASLGGGAAPGGPEQPLGLTPSQHLVTPEGTCPTAPPPPAAFDPDCFLNSPRRGQTYGCEAEAPPGAPPPPPAAPPKRGEDEEEEEEEEEEGKQGAVPQDPLCELSAAPLPQPAFPLPFPELLVGDTGVLPNPQEPPHTPHLPSSPTGPPSDPPVAITDFSPEWSYPEGGVKVLITGPWGDPGAYSCLFDRTSVPAALVQPGVLRCYCPPHEAGVAALRVACPPRLLSAAAPFEYRARGAARAQLDWLALDEAQFRLSILERLEQLETRLGALPPPAPLPPSQGDPSETPPEQGPGPSFEARVVAICEAMMARPGWPGASLGTPGTSTLAHGVTFRGMTLLHLAAAQGYASLVEALRRWRALAVDSLELEQEIDPLNVDHFSCTPLMWACALGHREAAERLCRWDRRALAVPDTLGRLPLALARARGHLALVTRLEELQVSPVSPRCHLPGLRIPSPLSASPDTGLSTASSLSSPSGLSDGPGSVPLPPGPPGPSEDESWGVAVPPSPPEDALAPPSDTLQAEVVTLARQIIEATPERIKQEAPGGPPGTLGALGAAGGTTGTPGPAGPAGLGAAMAWLATYLESVDRPPAPPHRAEVASRGSPGVPERPSPPSAAGWAEFLNASGGARGEGGAVALLTLSDQEQHELYEAARLVQGAFRKYRGRRLKEQQELAAAVIQRCYRKYKQLTWIALKFALFQRMTQAAILIQSKFRSYAEQKRFQRRRRAAVLIQQRFRSLRQHRSTFLTLKQDQAARKIMRFLRRCRHRMEELKQNKEVDSLQTRGLAS</sequence>
<dbReference type="Ensembl" id="ENSCUST00005012453.1">
    <property type="protein sequence ID" value="ENSCUSP00005011951.1"/>
    <property type="gene ID" value="ENSCUSG00005007602.1"/>
</dbReference>
<evidence type="ECO:0000256" key="4">
    <source>
        <dbReference type="ARBA" id="ARBA00023015"/>
    </source>
</evidence>
<dbReference type="GO" id="GO:0003690">
    <property type="term" value="F:double-stranded DNA binding"/>
    <property type="evidence" value="ECO:0007669"/>
    <property type="project" value="TreeGrafter"/>
</dbReference>
<proteinExistence type="inferred from homology"/>
<dbReference type="PANTHER" id="PTHR23335">
    <property type="entry name" value="CALMODULIN-BINDING TRANSCRIPTION ACTIVATOR CAMTA"/>
    <property type="match status" value="1"/>
</dbReference>
<dbReference type="SUPFAM" id="SSF81296">
    <property type="entry name" value="E set domains"/>
    <property type="match status" value="1"/>
</dbReference>
<evidence type="ECO:0000313" key="12">
    <source>
        <dbReference type="Ensembl" id="ENSCUSP00005011951.1"/>
    </source>
</evidence>
<reference evidence="12" key="1">
    <citation type="submission" date="2025-08" db="UniProtKB">
        <authorList>
            <consortium name="Ensembl"/>
        </authorList>
    </citation>
    <scope>IDENTIFICATION</scope>
</reference>
<feature type="compositionally biased region" description="Acidic residues" evidence="10">
    <location>
        <begin position="477"/>
        <end position="487"/>
    </location>
</feature>
<dbReference type="FunFam" id="2.60.40.10:FF:000089">
    <property type="entry name" value="calmodulin-binding transcription activator 2 isoform X1"/>
    <property type="match status" value="1"/>
</dbReference>
<dbReference type="Gene3D" id="1.20.5.190">
    <property type="match status" value="1"/>
</dbReference>
<accession>A0A8C3UH45</accession>
<feature type="region of interest" description="Disordered" evidence="10">
    <location>
        <begin position="667"/>
        <end position="694"/>
    </location>
</feature>
<feature type="compositionally biased region" description="Pro residues" evidence="10">
    <location>
        <begin position="461"/>
        <end position="471"/>
    </location>
</feature>
<dbReference type="InterPro" id="IPR036770">
    <property type="entry name" value="Ankyrin_rpt-contain_sf"/>
</dbReference>
<dbReference type="Proteomes" id="UP000694563">
    <property type="component" value="Unassembled WGS sequence"/>
</dbReference>
<feature type="compositionally biased region" description="Pro residues" evidence="10">
    <location>
        <begin position="669"/>
        <end position="690"/>
    </location>
</feature>
<comment type="subcellular location">
    <subcellularLocation>
        <location evidence="1">Nucleus</location>
    </subcellularLocation>
</comment>
<comment type="subunit">
    <text evidence="9">May interact with calmodulin.</text>
</comment>
<evidence type="ECO:0000256" key="2">
    <source>
        <dbReference type="ARBA" id="ARBA00008267"/>
    </source>
</evidence>
<feature type="region of interest" description="Disordered" evidence="10">
    <location>
        <begin position="984"/>
        <end position="1013"/>
    </location>
</feature>
<feature type="compositionally biased region" description="Gly residues" evidence="10">
    <location>
        <begin position="21"/>
        <end position="33"/>
    </location>
</feature>
<feature type="region of interest" description="Disordered" evidence="10">
    <location>
        <begin position="932"/>
        <end position="964"/>
    </location>
</feature>
<keyword evidence="4" id="KW-0805">Transcription regulation</keyword>
<dbReference type="Gene3D" id="1.25.40.20">
    <property type="entry name" value="Ankyrin repeat-containing domain"/>
    <property type="match status" value="1"/>
</dbReference>
<dbReference type="Pfam" id="PF01833">
    <property type="entry name" value="TIG"/>
    <property type="match status" value="1"/>
</dbReference>
<organism evidence="12 13">
    <name type="scientific">Catharus ustulatus</name>
    <name type="common">Russet-backed thrush</name>
    <name type="synonym">Hylocichla ustulatus</name>
    <dbReference type="NCBI Taxonomy" id="91951"/>
    <lineage>
        <taxon>Eukaryota</taxon>
        <taxon>Metazoa</taxon>
        <taxon>Chordata</taxon>
        <taxon>Craniata</taxon>
        <taxon>Vertebrata</taxon>
        <taxon>Euteleostomi</taxon>
        <taxon>Archelosauria</taxon>
        <taxon>Archosauria</taxon>
        <taxon>Dinosauria</taxon>
        <taxon>Saurischia</taxon>
        <taxon>Theropoda</taxon>
        <taxon>Coelurosauria</taxon>
        <taxon>Aves</taxon>
        <taxon>Neognathae</taxon>
        <taxon>Neoaves</taxon>
        <taxon>Telluraves</taxon>
        <taxon>Australaves</taxon>
        <taxon>Passeriformes</taxon>
        <taxon>Turdidae</taxon>
        <taxon>Catharus</taxon>
    </lineage>
</organism>
<protein>
    <submittedName>
        <fullName evidence="12">Calmodulin binding transcription activator 2</fullName>
    </submittedName>
</protein>
<dbReference type="CDD" id="cd23767">
    <property type="entry name" value="IQCD"/>
    <property type="match status" value="1"/>
</dbReference>
<evidence type="ECO:0000256" key="10">
    <source>
        <dbReference type="SAM" id="MobiDB-lite"/>
    </source>
</evidence>
<feature type="compositionally biased region" description="Pro residues" evidence="10">
    <location>
        <begin position="506"/>
        <end position="515"/>
    </location>
</feature>
<dbReference type="PROSITE" id="PS51437">
    <property type="entry name" value="CG_1"/>
    <property type="match status" value="1"/>
</dbReference>
<evidence type="ECO:0000313" key="13">
    <source>
        <dbReference type="Proteomes" id="UP000694563"/>
    </source>
</evidence>
<dbReference type="PROSITE" id="PS50096">
    <property type="entry name" value="IQ"/>
    <property type="match status" value="1"/>
</dbReference>
<dbReference type="InterPro" id="IPR002909">
    <property type="entry name" value="IPT_dom"/>
</dbReference>
<keyword evidence="13" id="KW-1185">Reference proteome</keyword>
<dbReference type="InterPro" id="IPR005559">
    <property type="entry name" value="CG-1_dom"/>
</dbReference>
<dbReference type="GO" id="GO:0003712">
    <property type="term" value="F:transcription coregulator activity"/>
    <property type="evidence" value="ECO:0007669"/>
    <property type="project" value="TreeGrafter"/>
</dbReference>
<gene>
    <name evidence="12" type="primary">CAMTA2</name>
</gene>
<keyword evidence="6" id="KW-0010">Activator</keyword>
<evidence type="ECO:0000256" key="5">
    <source>
        <dbReference type="ARBA" id="ARBA00023043"/>
    </source>
</evidence>
<evidence type="ECO:0000256" key="6">
    <source>
        <dbReference type="ARBA" id="ARBA00023159"/>
    </source>
</evidence>
<evidence type="ECO:0000256" key="7">
    <source>
        <dbReference type="ARBA" id="ARBA00023163"/>
    </source>
</evidence>
<feature type="compositionally biased region" description="Pro residues" evidence="10">
    <location>
        <begin position="881"/>
        <end position="890"/>
    </location>
</feature>
<evidence type="ECO:0000256" key="8">
    <source>
        <dbReference type="ARBA" id="ARBA00023242"/>
    </source>
</evidence>
<reference evidence="12" key="2">
    <citation type="submission" date="2025-09" db="UniProtKB">
        <authorList>
            <consortium name="Ensembl"/>
        </authorList>
    </citation>
    <scope>IDENTIFICATION</scope>
</reference>
<comment type="similarity">
    <text evidence="2">Belongs to the CAMTA family.</text>
</comment>